<dbReference type="Proteomes" id="UP000321353">
    <property type="component" value="Chromosome"/>
</dbReference>
<dbReference type="EMBL" id="CP036264">
    <property type="protein sequence ID" value="QEF98031.1"/>
    <property type="molecule type" value="Genomic_DNA"/>
</dbReference>
<accession>A0A5B9M9R2</accession>
<dbReference type="AlphaFoldDB" id="A0A5B9M9R2"/>
<dbReference type="Pfam" id="PF14385">
    <property type="entry name" value="DUF4416"/>
    <property type="match status" value="1"/>
</dbReference>
<evidence type="ECO:0000313" key="1">
    <source>
        <dbReference type="EMBL" id="QEF98031.1"/>
    </source>
</evidence>
<evidence type="ECO:0008006" key="3">
    <source>
        <dbReference type="Google" id="ProtNLM"/>
    </source>
</evidence>
<proteinExistence type="predicted"/>
<name>A0A5B9M9R2_9BACT</name>
<dbReference type="KEGG" id="smam:Mal15_20780"/>
<organism evidence="1 2">
    <name type="scientific">Stieleria maiorica</name>
    <dbReference type="NCBI Taxonomy" id="2795974"/>
    <lineage>
        <taxon>Bacteria</taxon>
        <taxon>Pseudomonadati</taxon>
        <taxon>Planctomycetota</taxon>
        <taxon>Planctomycetia</taxon>
        <taxon>Pirellulales</taxon>
        <taxon>Pirellulaceae</taxon>
        <taxon>Stieleria</taxon>
    </lineage>
</organism>
<dbReference type="RefSeq" id="WP_147867608.1">
    <property type="nucleotide sequence ID" value="NZ_CP036264.1"/>
</dbReference>
<gene>
    <name evidence="1" type="ORF">Mal15_20780</name>
</gene>
<reference evidence="1 2" key="1">
    <citation type="submission" date="2019-02" db="EMBL/GenBank/DDBJ databases">
        <title>Planctomycetal bacteria perform biofilm scaping via a novel small molecule.</title>
        <authorList>
            <person name="Jeske O."/>
            <person name="Boedeker C."/>
            <person name="Wiegand S."/>
            <person name="Breitling P."/>
            <person name="Kallscheuer N."/>
            <person name="Jogler M."/>
            <person name="Rohde M."/>
            <person name="Petersen J."/>
            <person name="Medema M.H."/>
            <person name="Surup F."/>
            <person name="Jogler C."/>
        </authorList>
    </citation>
    <scope>NUCLEOTIDE SEQUENCE [LARGE SCALE GENOMIC DNA]</scope>
    <source>
        <strain evidence="1 2">Mal15</strain>
    </source>
</reference>
<protein>
    <recommendedName>
        <fullName evidence="3">GTP-binding protein</fullName>
    </recommendedName>
</protein>
<sequence length="184" mass="21269">MAEVLYVEPVIRFCAVISCDPTVRQQAIERLENHWGEIVVQSGPLPFQAGGYYAASMGEHLEKELIAFHQPCDAAELADWKHWTNSLESQFARPDASHPRPLNLDPGYITQAKLVLATTKDRDHRVYLRDGMFGEITLTYTAKKWIHHRWTYPDYRTADVAEFATRCRNHLRSTLQRGKGFRQR</sequence>
<evidence type="ECO:0000313" key="2">
    <source>
        <dbReference type="Proteomes" id="UP000321353"/>
    </source>
</evidence>
<keyword evidence="2" id="KW-1185">Reference proteome</keyword>
<dbReference type="InterPro" id="IPR025529">
    <property type="entry name" value="DUF4416"/>
</dbReference>